<protein>
    <submittedName>
        <fullName evidence="1">Uncharacterized protein</fullName>
    </submittedName>
</protein>
<name>W5SLI1_9SPIR</name>
<gene>
    <name evidence="1" type="ORF">BOM_1388</name>
</gene>
<accession>W5SLI1</accession>
<sequence>MSCNSGGTAEESSQSRFLKSVISLIVILRSLMLGSLL</sequence>
<reference evidence="1" key="1">
    <citation type="submission" date="2013-02" db="EMBL/GenBank/DDBJ databases">
        <title>Comparative genomics of Borrelia species.</title>
        <authorList>
            <person name="Schwan T.G."/>
            <person name="Raffel S.J."/>
            <person name="Porcella S.F."/>
        </authorList>
    </citation>
    <scope>NUCLEOTIDE SEQUENCE</scope>
    <source>
        <strain evidence="1">FR64b</strain>
        <plasmid evidence="1">unnamed</plasmid>
    </source>
</reference>
<organism evidence="1">
    <name type="scientific">Borrelia miyamotoi FR64b</name>
    <dbReference type="NCBI Taxonomy" id="1292392"/>
    <lineage>
        <taxon>Bacteria</taxon>
        <taxon>Pseudomonadati</taxon>
        <taxon>Spirochaetota</taxon>
        <taxon>Spirochaetia</taxon>
        <taxon>Spirochaetales</taxon>
        <taxon>Borreliaceae</taxon>
        <taxon>Borrelia</taxon>
    </lineage>
</organism>
<evidence type="ECO:0000313" key="1">
    <source>
        <dbReference type="EMBL" id="AHH05931.1"/>
    </source>
</evidence>
<proteinExistence type="predicted"/>
<dbReference type="AlphaFoldDB" id="W5SLI1"/>
<geneLocation type="plasmid" evidence="1">
    <name>unnamed</name>
</geneLocation>
<keyword evidence="1" id="KW-0614">Plasmid</keyword>
<dbReference type="EMBL" id="CP004245">
    <property type="protein sequence ID" value="AHH05931.1"/>
    <property type="molecule type" value="Genomic_DNA"/>
</dbReference>
<dbReference type="HOGENOM" id="CLU_3340917_0_0_12"/>